<dbReference type="EMBL" id="CP009122">
    <property type="protein sequence ID" value="AJA11218.1"/>
    <property type="molecule type" value="Genomic_DNA"/>
</dbReference>
<proteinExistence type="predicted"/>
<organism evidence="2 3">
    <name type="scientific">Sphingopyxis fribergensis</name>
    <dbReference type="NCBI Taxonomy" id="1515612"/>
    <lineage>
        <taxon>Bacteria</taxon>
        <taxon>Pseudomonadati</taxon>
        <taxon>Pseudomonadota</taxon>
        <taxon>Alphaproteobacteria</taxon>
        <taxon>Sphingomonadales</taxon>
        <taxon>Sphingomonadaceae</taxon>
        <taxon>Sphingopyxis</taxon>
    </lineage>
</organism>
<feature type="chain" id="PRO_5002030874" evidence="1">
    <location>
        <begin position="24"/>
        <end position="136"/>
    </location>
</feature>
<keyword evidence="3" id="KW-1185">Reference proteome</keyword>
<sequence length="136" mass="14616">MKQRRMIELFVCCAILAANTAQAIPPPPPLEEWAKIVADCRTPASRSIPLTKTTVPVPDAPAELNVGWALRVAPATDAEIGRLMGVTTSWNGSIIAVTDRGYTERGGIGCVERSERIAPLLVPAEIDAEPEMRRAA</sequence>
<evidence type="ECO:0000256" key="1">
    <source>
        <dbReference type="SAM" id="SignalP"/>
    </source>
</evidence>
<dbReference type="HOGENOM" id="CLU_1874105_0_0_5"/>
<name>A0A0A7PPS7_9SPHN</name>
<feature type="signal peptide" evidence="1">
    <location>
        <begin position="1"/>
        <end position="23"/>
    </location>
</feature>
<gene>
    <name evidence="2" type="ORF">SKP52_21825</name>
</gene>
<reference evidence="2 3" key="1">
    <citation type="journal article" date="2015" name="Int. J. Syst. Evol. Microbiol.">
        <title>Description of Sphingopyxis fribergensis sp. nov. - a soil bacterium with the ability to degrade styrene and phenylacetic acid.</title>
        <authorList>
            <person name="Oelschlagel M."/>
            <person name="Ruckert C."/>
            <person name="Kalinowski J."/>
            <person name="Schmidt G."/>
            <person name="Schlomann M."/>
            <person name="Tischler D."/>
        </authorList>
    </citation>
    <scope>NUCLEOTIDE SEQUENCE [LARGE SCALE GENOMIC DNA]</scope>
    <source>
        <strain evidence="2 3">Kp5.2</strain>
    </source>
</reference>
<evidence type="ECO:0000313" key="3">
    <source>
        <dbReference type="Proteomes" id="UP000030907"/>
    </source>
</evidence>
<dbReference type="KEGG" id="sphk:SKP52_21825"/>
<keyword evidence="1" id="KW-0732">Signal</keyword>
<dbReference type="AlphaFoldDB" id="A0A0A7PPS7"/>
<protein>
    <submittedName>
        <fullName evidence="2">Putative secreted protein</fullName>
    </submittedName>
</protein>
<evidence type="ECO:0000313" key="2">
    <source>
        <dbReference type="EMBL" id="AJA11218.1"/>
    </source>
</evidence>
<dbReference type="Proteomes" id="UP000030907">
    <property type="component" value="Chromosome"/>
</dbReference>
<dbReference type="RefSeq" id="WP_039578629.1">
    <property type="nucleotide sequence ID" value="NZ_CP009122.1"/>
</dbReference>
<accession>A0A0A7PPS7</accession>